<dbReference type="GeneID" id="188531"/>
<dbReference type="CTD" id="188531"/>
<evidence type="ECO:0000256" key="1">
    <source>
        <dbReference type="SAM" id="SignalP"/>
    </source>
</evidence>
<dbReference type="PANTHER" id="PTHR47411">
    <property type="entry name" value="B3GNT1, BETA-1,3-N-ACETYLGUCOSAMINYLTRANSFERASE 1, HOMOLOG"/>
    <property type="match status" value="1"/>
</dbReference>
<feature type="signal peptide" evidence="1">
    <location>
        <begin position="1"/>
        <end position="27"/>
    </location>
</feature>
<evidence type="ECO:0000313" key="2">
    <source>
        <dbReference type="EMBL" id="CAB05626.3"/>
    </source>
</evidence>
<dbReference type="KEGG" id="cel:CELE_T15D6.4"/>
<dbReference type="FunCoup" id="O02320">
    <property type="interactions" value="600"/>
</dbReference>
<dbReference type="UCSC" id="T15D6.4">
    <property type="organism name" value="c. elegans"/>
</dbReference>
<evidence type="ECO:0000313" key="4">
    <source>
        <dbReference type="WormBase" id="T15D6.4"/>
    </source>
</evidence>
<dbReference type="OrthoDB" id="9974378at2759"/>
<dbReference type="InParanoid" id="O02320"/>
<protein>
    <submittedName>
        <fullName evidence="2">B3GNT1, Beta-1,3-N-acetylGucosamiNylTransferase 1, homolog</fullName>
    </submittedName>
</protein>
<gene>
    <name evidence="2 4" type="primary">bgnt-1.7</name>
    <name evidence="2" type="ORF">CELE_T15D6.4</name>
    <name evidence="4" type="ORF">T15D6.4</name>
</gene>
<dbReference type="CAZy" id="GT49">
    <property type="family name" value="Glycosyltransferase Family 49"/>
</dbReference>
<dbReference type="WormBase" id="T15D6.4">
    <property type="protein sequence ID" value="CE53783"/>
    <property type="gene ID" value="WBGene00011779"/>
    <property type="gene designation" value="bgnt-1.7"/>
</dbReference>
<name>O02320_CAEEL</name>
<dbReference type="PANTHER" id="PTHR47411:SF1">
    <property type="entry name" value="B3GNT1, BETA-1,3-N-ACETYLGUCOSAMINYLTRANSFERASE 1, HOMOLOG"/>
    <property type="match status" value="1"/>
</dbReference>
<dbReference type="SMR" id="O02320"/>
<dbReference type="STRING" id="6239.T15D6.4.1"/>
<dbReference type="Pfam" id="PF13896">
    <property type="entry name" value="Glyco_transf_49"/>
    <property type="match status" value="1"/>
</dbReference>
<dbReference type="PaxDb" id="6239-T15D6.4"/>
<dbReference type="EMBL" id="BX284601">
    <property type="protein sequence ID" value="CAB05626.3"/>
    <property type="molecule type" value="Genomic_DNA"/>
</dbReference>
<dbReference type="HOGENOM" id="CLU_062306_0_0_1"/>
<dbReference type="eggNOG" id="KOG3765">
    <property type="taxonomic scope" value="Eukaryota"/>
</dbReference>
<dbReference type="Proteomes" id="UP000001940">
    <property type="component" value="Chromosome I"/>
</dbReference>
<proteinExistence type="predicted"/>
<reference evidence="2 3" key="1">
    <citation type="journal article" date="1998" name="Science">
        <title>Genome sequence of the nematode C. elegans: a platform for investigating biology.</title>
        <authorList>
            <consortium name="The C. elegans sequencing consortium"/>
            <person name="Sulson J.E."/>
            <person name="Waterston R."/>
        </authorList>
    </citation>
    <scope>NUCLEOTIDE SEQUENCE [LARGE SCALE GENOMIC DNA]</scope>
    <source>
        <strain evidence="2 3">Bristol N2</strain>
    </source>
</reference>
<organism evidence="2 3">
    <name type="scientific">Caenorhabditis elegans</name>
    <dbReference type="NCBI Taxonomy" id="6239"/>
    <lineage>
        <taxon>Eukaryota</taxon>
        <taxon>Metazoa</taxon>
        <taxon>Ecdysozoa</taxon>
        <taxon>Nematoda</taxon>
        <taxon>Chromadorea</taxon>
        <taxon>Rhabditida</taxon>
        <taxon>Rhabditina</taxon>
        <taxon>Rhabditomorpha</taxon>
        <taxon>Rhabditoidea</taxon>
        <taxon>Rhabditidae</taxon>
        <taxon>Peloderinae</taxon>
        <taxon>Caenorhabditis</taxon>
    </lineage>
</organism>
<dbReference type="AlphaFoldDB" id="O02320"/>
<dbReference type="PhylomeDB" id="O02320"/>
<feature type="chain" id="PRO_5024801145" evidence="1">
    <location>
        <begin position="28"/>
        <end position="399"/>
    </location>
</feature>
<dbReference type="AGR" id="WB:WBGene00011779"/>
<evidence type="ECO:0000313" key="3">
    <source>
        <dbReference type="Proteomes" id="UP000001940"/>
    </source>
</evidence>
<accession>O02320</accession>
<sequence>MRIYASKLKLLTLPLALIILTWHLYNSKDSQLTIKSLDGILYIQRNVSTEMHDEQFCVCYQFLEATETFREDGLEPITLAVHGSPEVLGEIENKPFNWDGPISFGLFIDFHSQHALNYISMLHKCHADFRRKTTVHFAFRISPSQTECPVIYTSGYKDCVTFFQKNTELLEEMEDPFQIYPINLMRNIARRGAKSDLHLIVDTDMVMSTNFAKMVKPVANRMIDGMNKQVLVVRRFETNETELPLNLDELEQGLLNENTFEFHHSFFFVGHQIPNLSEWFENSYASEETTAWEIPYTGSDWEVQIILHRNDPYNIEYFPSRVRDMQSLIYKLCRANYTFNLLSHVFNVHKGIKEDDTMYSKVVTAHTKQFWKMRTLSRYTAEIDKQYPDTTTRCGPFTI</sequence>
<keyword evidence="1" id="KW-0732">Signal</keyword>
<keyword evidence="3" id="KW-1185">Reference proteome</keyword>
<dbReference type="RefSeq" id="NP_001364608.1">
    <property type="nucleotide sequence ID" value="NM_001377660.1"/>
</dbReference>